<dbReference type="Proteomes" id="UP000265703">
    <property type="component" value="Unassembled WGS sequence"/>
</dbReference>
<evidence type="ECO:0000313" key="1">
    <source>
        <dbReference type="EMBL" id="RIA90032.1"/>
    </source>
</evidence>
<evidence type="ECO:0000313" key="2">
    <source>
        <dbReference type="Proteomes" id="UP000265703"/>
    </source>
</evidence>
<accession>A0A397SWI2</accession>
<dbReference type="AlphaFoldDB" id="A0A397SWI2"/>
<protein>
    <submittedName>
        <fullName evidence="1">Uncharacterized protein</fullName>
    </submittedName>
</protein>
<dbReference type="EMBL" id="QKYT01000195">
    <property type="protein sequence ID" value="RIA90032.1"/>
    <property type="molecule type" value="Genomic_DNA"/>
</dbReference>
<reference evidence="1 2" key="1">
    <citation type="submission" date="2018-06" db="EMBL/GenBank/DDBJ databases">
        <title>Comparative genomics reveals the genomic features of Rhizophagus irregularis, R. cerebriforme, R. diaphanum and Gigaspora rosea, and their symbiotic lifestyle signature.</title>
        <authorList>
            <person name="Morin E."/>
            <person name="San Clemente H."/>
            <person name="Chen E.C.H."/>
            <person name="De La Providencia I."/>
            <person name="Hainaut M."/>
            <person name="Kuo A."/>
            <person name="Kohler A."/>
            <person name="Murat C."/>
            <person name="Tang N."/>
            <person name="Roy S."/>
            <person name="Loubradou J."/>
            <person name="Henrissat B."/>
            <person name="Grigoriev I.V."/>
            <person name="Corradi N."/>
            <person name="Roux C."/>
            <person name="Martin F.M."/>
        </authorList>
    </citation>
    <scope>NUCLEOTIDE SEQUENCE [LARGE SCALE GENOMIC DNA]</scope>
    <source>
        <strain evidence="1 2">DAOM 227022</strain>
    </source>
</reference>
<gene>
    <name evidence="1" type="ORF">C1645_738167</name>
</gene>
<sequence length="180" mass="21475">MEENIFEEIPDDFASDIVDLKNNAKQLVEIMKEQNSITKDILILMDQLLNTLENKNALSDYRDWIMYFNLVLKTKLEPKIWTMVKLAVYKKVVDEKMNYAEVEKEPISQLKNVLKEVNMSIYEYELLIWMKNKSNHEFHMDKRQTRKQAELKLKASFPKDMLVLKEPLQKVFNALNAWDK</sequence>
<organism evidence="1 2">
    <name type="scientific">Glomus cerebriforme</name>
    <dbReference type="NCBI Taxonomy" id="658196"/>
    <lineage>
        <taxon>Eukaryota</taxon>
        <taxon>Fungi</taxon>
        <taxon>Fungi incertae sedis</taxon>
        <taxon>Mucoromycota</taxon>
        <taxon>Glomeromycotina</taxon>
        <taxon>Glomeromycetes</taxon>
        <taxon>Glomerales</taxon>
        <taxon>Glomeraceae</taxon>
        <taxon>Glomus</taxon>
    </lineage>
</organism>
<proteinExistence type="predicted"/>
<dbReference type="OrthoDB" id="2314616at2759"/>
<keyword evidence="2" id="KW-1185">Reference proteome</keyword>
<comment type="caution">
    <text evidence="1">The sequence shown here is derived from an EMBL/GenBank/DDBJ whole genome shotgun (WGS) entry which is preliminary data.</text>
</comment>
<name>A0A397SWI2_9GLOM</name>